<dbReference type="PANTHER" id="PTHR12044">
    <property type="entry name" value="BCL2 INTERACTING MEDIATOR OF CELL DEATH"/>
    <property type="match status" value="1"/>
</dbReference>
<dbReference type="OrthoDB" id="10015792at2759"/>
<accession>A0A7F8QP64</accession>
<keyword evidence="1" id="KW-1185">Reference proteome</keyword>
<proteinExistence type="predicted"/>
<dbReference type="Proteomes" id="UP000245341">
    <property type="component" value="Unplaced"/>
</dbReference>
<dbReference type="PANTHER" id="PTHR12044:SF10">
    <property type="entry name" value="MEIOSIS INHIBITOR PROTEIN 1"/>
    <property type="match status" value="1"/>
</dbReference>
<protein>
    <submittedName>
        <fullName evidence="2">Meiosis inhibitor protein 1-like</fullName>
    </submittedName>
</protein>
<dbReference type="InterPro" id="IPR052133">
    <property type="entry name" value="Immune_Signaling-Apoptosis_Reg"/>
</dbReference>
<gene>
    <name evidence="2" type="primary">LOC102742481</name>
</gene>
<name>A0A7F8QP64_LEPWE</name>
<evidence type="ECO:0000313" key="1">
    <source>
        <dbReference type="Proteomes" id="UP000245341"/>
    </source>
</evidence>
<dbReference type="GeneID" id="102742481"/>
<reference evidence="2" key="1">
    <citation type="submission" date="2025-08" db="UniProtKB">
        <authorList>
            <consortium name="RefSeq"/>
        </authorList>
    </citation>
    <scope>IDENTIFICATION</scope>
    <source>
        <tissue evidence="2">Liver</tissue>
    </source>
</reference>
<organism evidence="1 2">
    <name type="scientific">Leptonychotes weddellii</name>
    <name type="common">Weddell seal</name>
    <name type="synonym">Otaria weddellii</name>
    <dbReference type="NCBI Taxonomy" id="9713"/>
    <lineage>
        <taxon>Eukaryota</taxon>
        <taxon>Metazoa</taxon>
        <taxon>Chordata</taxon>
        <taxon>Craniata</taxon>
        <taxon>Vertebrata</taxon>
        <taxon>Euteleostomi</taxon>
        <taxon>Mammalia</taxon>
        <taxon>Eutheria</taxon>
        <taxon>Laurasiatheria</taxon>
        <taxon>Carnivora</taxon>
        <taxon>Caniformia</taxon>
        <taxon>Pinnipedia</taxon>
        <taxon>Phocidae</taxon>
        <taxon>Monachinae</taxon>
        <taxon>Lobodontini</taxon>
        <taxon>Leptonychotes</taxon>
    </lineage>
</organism>
<dbReference type="KEGG" id="lww:102742481"/>
<dbReference type="GO" id="GO:0007127">
    <property type="term" value="P:meiosis I"/>
    <property type="evidence" value="ECO:0007669"/>
    <property type="project" value="TreeGrafter"/>
</dbReference>
<sequence>MTLFVRFQSSSVLSHEEVGHVLQGAALADLSTLSNTTLQALRGFFLQVQSMGLLADYSTAQTLQASLEGLSNLSTSSAQPPLDMLCLGGVAVSLSHIRD</sequence>
<dbReference type="RefSeq" id="XP_030882925.1">
    <property type="nucleotide sequence ID" value="XM_031027065.1"/>
</dbReference>
<evidence type="ECO:0000313" key="2">
    <source>
        <dbReference type="RefSeq" id="XP_030882925.1"/>
    </source>
</evidence>
<dbReference type="AlphaFoldDB" id="A0A7F8QP64"/>